<dbReference type="Proteomes" id="UP000315235">
    <property type="component" value="Unassembled WGS sequence"/>
</dbReference>
<dbReference type="EMBL" id="VJOY01000007">
    <property type="protein sequence ID" value="TRX74744.1"/>
    <property type="molecule type" value="Genomic_DNA"/>
</dbReference>
<feature type="chain" id="PRO_5021720028" evidence="1">
    <location>
        <begin position="27"/>
        <end position="176"/>
    </location>
</feature>
<evidence type="ECO:0000313" key="2">
    <source>
        <dbReference type="EMBL" id="TRX74744.1"/>
    </source>
</evidence>
<name>A0A553GZ24_9PSED</name>
<dbReference type="PROSITE" id="PS51257">
    <property type="entry name" value="PROKAR_LIPOPROTEIN"/>
    <property type="match status" value="1"/>
</dbReference>
<evidence type="ECO:0000313" key="3">
    <source>
        <dbReference type="Proteomes" id="UP000315235"/>
    </source>
</evidence>
<protein>
    <submittedName>
        <fullName evidence="2">Uncharacterized protein</fullName>
    </submittedName>
</protein>
<organism evidence="2 3">
    <name type="scientific">Pseudomonas mangiferae</name>
    <dbReference type="NCBI Taxonomy" id="2593654"/>
    <lineage>
        <taxon>Bacteria</taxon>
        <taxon>Pseudomonadati</taxon>
        <taxon>Pseudomonadota</taxon>
        <taxon>Gammaproteobacteria</taxon>
        <taxon>Pseudomonadales</taxon>
        <taxon>Pseudomonadaceae</taxon>
        <taxon>Pseudomonas</taxon>
    </lineage>
</organism>
<sequence length="176" mass="19332">MGMGLTRQLGAAMALALACCASAASAAEGNARLEDSEQQRYIAGLKRLYLTGDERRALLEHCNSLLGTYALRAGYQVGQPQRDDLSYRLSVGHPGELLAREEQRAEHGTRLAVRTERLSVFGLDPFIRYECPQSGITCTFYNPADGSPWLRTVRDLKGAEELAKALSFLVRNVQKG</sequence>
<comment type="caution">
    <text evidence="2">The sequence shown here is derived from an EMBL/GenBank/DDBJ whole genome shotgun (WGS) entry which is preliminary data.</text>
</comment>
<proteinExistence type="predicted"/>
<keyword evidence="3" id="KW-1185">Reference proteome</keyword>
<accession>A0A553GZ24</accession>
<dbReference type="OrthoDB" id="6357069at2"/>
<reference evidence="2 3" key="1">
    <citation type="submission" date="2019-07" db="EMBL/GenBank/DDBJ databases">
        <title>Pseudomonas mangiferae sp. nov., isolated from bark of mango tree in Thailand.</title>
        <authorList>
            <person name="Srisuk N."/>
            <person name="Anurat P."/>
        </authorList>
    </citation>
    <scope>NUCLEOTIDE SEQUENCE [LARGE SCALE GENOMIC DNA]</scope>
    <source>
        <strain evidence="2 3">DMKU_BBB3-04</strain>
    </source>
</reference>
<gene>
    <name evidence="2" type="ORF">FM069_12140</name>
</gene>
<keyword evidence="1" id="KW-0732">Signal</keyword>
<evidence type="ECO:0000256" key="1">
    <source>
        <dbReference type="SAM" id="SignalP"/>
    </source>
</evidence>
<feature type="signal peptide" evidence="1">
    <location>
        <begin position="1"/>
        <end position="26"/>
    </location>
</feature>
<dbReference type="AlphaFoldDB" id="A0A553GZ24"/>